<organism evidence="2 3">
    <name type="scientific">Rhizoctonia solani</name>
    <dbReference type="NCBI Taxonomy" id="456999"/>
    <lineage>
        <taxon>Eukaryota</taxon>
        <taxon>Fungi</taxon>
        <taxon>Dikarya</taxon>
        <taxon>Basidiomycota</taxon>
        <taxon>Agaricomycotina</taxon>
        <taxon>Agaricomycetes</taxon>
        <taxon>Cantharellales</taxon>
        <taxon>Ceratobasidiaceae</taxon>
        <taxon>Rhizoctonia</taxon>
    </lineage>
</organism>
<keyword evidence="1" id="KW-0472">Membrane</keyword>
<dbReference type="Proteomes" id="UP000663846">
    <property type="component" value="Unassembled WGS sequence"/>
</dbReference>
<comment type="caution">
    <text evidence="2">The sequence shown here is derived from an EMBL/GenBank/DDBJ whole genome shotgun (WGS) entry which is preliminary data.</text>
</comment>
<feature type="transmembrane region" description="Helical" evidence="1">
    <location>
        <begin position="501"/>
        <end position="521"/>
    </location>
</feature>
<name>A0A8H3B7F8_9AGAM</name>
<evidence type="ECO:0000256" key="1">
    <source>
        <dbReference type="SAM" id="Phobius"/>
    </source>
</evidence>
<feature type="transmembrane region" description="Helical" evidence="1">
    <location>
        <begin position="153"/>
        <end position="175"/>
    </location>
</feature>
<gene>
    <name evidence="2" type="ORF">RDB_LOCUS143032</name>
</gene>
<evidence type="ECO:0000313" key="3">
    <source>
        <dbReference type="Proteomes" id="UP000663846"/>
    </source>
</evidence>
<accession>A0A8H3B7F8</accession>
<keyword evidence="1" id="KW-1133">Transmembrane helix</keyword>
<feature type="transmembrane region" description="Helical" evidence="1">
    <location>
        <begin position="51"/>
        <end position="69"/>
    </location>
</feature>
<evidence type="ECO:0008006" key="4">
    <source>
        <dbReference type="Google" id="ProtNLM"/>
    </source>
</evidence>
<keyword evidence="1" id="KW-0812">Transmembrane</keyword>
<proteinExistence type="predicted"/>
<reference evidence="2" key="1">
    <citation type="submission" date="2021-01" db="EMBL/GenBank/DDBJ databases">
        <authorList>
            <person name="Kaushik A."/>
        </authorList>
    </citation>
    <scope>NUCLEOTIDE SEQUENCE</scope>
    <source>
        <strain evidence="2">AG1-1C</strain>
    </source>
</reference>
<evidence type="ECO:0000313" key="2">
    <source>
        <dbReference type="EMBL" id="CAE6449125.1"/>
    </source>
</evidence>
<feature type="transmembrane region" description="Helical" evidence="1">
    <location>
        <begin position="114"/>
        <end position="132"/>
    </location>
</feature>
<dbReference type="EMBL" id="CAJMWS010000518">
    <property type="protein sequence ID" value="CAE6449125.1"/>
    <property type="molecule type" value="Genomic_DNA"/>
</dbReference>
<sequence length="574" mass="63963">MKVHYSKLFQWPATKSNSSSASYAEILHTDGDTTVTRNQVFHEWIHTVQPLIIHCILSVTIVLFVVFYISGTRFSATEHIAHVQTANGALPLPFAPTQPEIVTIISSMIVLQKWALTAWVVPLCWRVAVLLMERHGLRRQDLRALVRHRLLTPHTYLASAPAFIIGTLLLSGLVANSASPILTGSIAWIQQNTPIHSLQPRIDPIVFEELEAEVRSSALNMYFDDQITRDGVVQRAPGLAGIAWGRETEKGIYKRVSRSVEALETNSTIENVTLPYFEVHSIEWIKDEKNVPNKVKSEGPDNAIFRSFDWSPSGAPYIFVGSAIYLENLTNPTNWSSDTIGSIMIKESRLLIFWFSSASGYRGVAQRISPSIYVHTAPETGDQYAFAWITFTAGAGKCRGYQCIVSSPSTIQNNGPITPEPHPLTFQAVHMAPAVAVSLVAHNASIPSSWNNTNEYIEALLVRSYSAAWNTLIEDMSASYANSAYRPSLHCSVAYVNQPRVYVWLALQLSITFLSIVFLILRSRLSKLPLIEDTSLTAFYLDTTSLPESNNPHPLMKGALKIQEEESWLRVKVV</sequence>
<dbReference type="AlphaFoldDB" id="A0A8H3B7F8"/>
<protein>
    <recommendedName>
        <fullName evidence="4">Transmembrane protein</fullName>
    </recommendedName>
</protein>